<keyword evidence="2" id="KW-1185">Reference proteome</keyword>
<reference evidence="1" key="1">
    <citation type="submission" date="2023-01" db="EMBL/GenBank/DDBJ databases">
        <authorList>
            <person name="Piombo E."/>
        </authorList>
    </citation>
    <scope>NUCLEOTIDE SEQUENCE</scope>
</reference>
<proteinExistence type="predicted"/>
<name>A0AA35M7T1_9HYPO</name>
<dbReference type="AlphaFoldDB" id="A0AA35M7T1"/>
<protein>
    <submittedName>
        <fullName evidence="1">Uncharacterized protein</fullName>
    </submittedName>
</protein>
<evidence type="ECO:0000313" key="2">
    <source>
        <dbReference type="Proteomes" id="UP001160390"/>
    </source>
</evidence>
<dbReference type="Proteomes" id="UP001160390">
    <property type="component" value="Unassembled WGS sequence"/>
</dbReference>
<comment type="caution">
    <text evidence="1">The sequence shown here is derived from an EMBL/GenBank/DDBJ whole genome shotgun (WGS) entry which is preliminary data.</text>
</comment>
<gene>
    <name evidence="1" type="ORF">CCHLO57077_00006250</name>
</gene>
<evidence type="ECO:0000313" key="1">
    <source>
        <dbReference type="EMBL" id="CAI6092093.1"/>
    </source>
</evidence>
<dbReference type="EMBL" id="CABFNP030001195">
    <property type="protein sequence ID" value="CAI6092093.1"/>
    <property type="molecule type" value="Genomic_DNA"/>
</dbReference>
<organism evidence="1 2">
    <name type="scientific">Clonostachys chloroleuca</name>
    <dbReference type="NCBI Taxonomy" id="1926264"/>
    <lineage>
        <taxon>Eukaryota</taxon>
        <taxon>Fungi</taxon>
        <taxon>Dikarya</taxon>
        <taxon>Ascomycota</taxon>
        <taxon>Pezizomycotina</taxon>
        <taxon>Sordariomycetes</taxon>
        <taxon>Hypocreomycetidae</taxon>
        <taxon>Hypocreales</taxon>
        <taxon>Bionectriaceae</taxon>
        <taxon>Clonostachys</taxon>
    </lineage>
</organism>
<sequence>MHASEEAEWPQRRGPPATGGMITFLNEQLAAASVCHRDALDGRIGQQASITTLAGRSQYHVDLGRLLQRLAPSMHCVLSRRQMLLVDRQLVAIGQDGLHHLHPAICKTISMGQSQSQMAISLPIPPYQAPATTCNRRQRIAASGGPLAITQLGGRNAVTLGILREKWAPQLLARGEGVG</sequence>
<accession>A0AA35M7T1</accession>